<feature type="compositionally biased region" description="Low complexity" evidence="1">
    <location>
        <begin position="1"/>
        <end position="28"/>
    </location>
</feature>
<evidence type="ECO:0000313" key="2">
    <source>
        <dbReference type="EMBL" id="KAG2533767.1"/>
    </source>
</evidence>
<feature type="compositionally biased region" description="Basic and acidic residues" evidence="1">
    <location>
        <begin position="77"/>
        <end position="87"/>
    </location>
</feature>
<feature type="compositionally biased region" description="Pro residues" evidence="1">
    <location>
        <begin position="29"/>
        <end position="46"/>
    </location>
</feature>
<comment type="caution">
    <text evidence="2">The sequence shown here is derived from an EMBL/GenBank/DDBJ whole genome shotgun (WGS) entry which is preliminary data.</text>
</comment>
<keyword evidence="3" id="KW-1185">Reference proteome</keyword>
<name>A0A8T0MAQ1_PANVG</name>
<proteinExistence type="predicted"/>
<accession>A0A8T0MAQ1</accession>
<gene>
    <name evidence="2" type="ORF">PVAP13_9NG018351</name>
</gene>
<dbReference type="EMBL" id="CM029054">
    <property type="protein sequence ID" value="KAG2533767.1"/>
    <property type="molecule type" value="Genomic_DNA"/>
</dbReference>
<organism evidence="2 3">
    <name type="scientific">Panicum virgatum</name>
    <name type="common">Blackwell switchgrass</name>
    <dbReference type="NCBI Taxonomy" id="38727"/>
    <lineage>
        <taxon>Eukaryota</taxon>
        <taxon>Viridiplantae</taxon>
        <taxon>Streptophyta</taxon>
        <taxon>Embryophyta</taxon>
        <taxon>Tracheophyta</taxon>
        <taxon>Spermatophyta</taxon>
        <taxon>Magnoliopsida</taxon>
        <taxon>Liliopsida</taxon>
        <taxon>Poales</taxon>
        <taxon>Poaceae</taxon>
        <taxon>PACMAD clade</taxon>
        <taxon>Panicoideae</taxon>
        <taxon>Panicodae</taxon>
        <taxon>Paniceae</taxon>
        <taxon>Panicinae</taxon>
        <taxon>Panicum</taxon>
        <taxon>Panicum sect. Hiantes</taxon>
    </lineage>
</organism>
<feature type="region of interest" description="Disordered" evidence="1">
    <location>
        <begin position="120"/>
        <end position="155"/>
    </location>
</feature>
<sequence>MLPAATAPSPSPSASVAAPTPARWRSSCSPPPPPAPAADPRCPLPNPTSLSTPAAPLLTPPASVRHGPSWSRQTCVQRDRQRQRGGDRGTTGRAAPTRSWPRRARLLAYAAALLHGHTAAGSAARPPISRHESHPSNPCASSPPPTPPPPPRPAKFQIDLLHLCMRRSRPLLLWRRVSPSAGA</sequence>
<dbReference type="Proteomes" id="UP000823388">
    <property type="component" value="Chromosome 9N"/>
</dbReference>
<protein>
    <submittedName>
        <fullName evidence="2">Uncharacterized protein</fullName>
    </submittedName>
</protein>
<feature type="region of interest" description="Disordered" evidence="1">
    <location>
        <begin position="1"/>
        <end position="102"/>
    </location>
</feature>
<evidence type="ECO:0000256" key="1">
    <source>
        <dbReference type="SAM" id="MobiDB-lite"/>
    </source>
</evidence>
<feature type="compositionally biased region" description="Pro residues" evidence="1">
    <location>
        <begin position="141"/>
        <end position="153"/>
    </location>
</feature>
<reference evidence="2" key="1">
    <citation type="submission" date="2020-05" db="EMBL/GenBank/DDBJ databases">
        <title>WGS assembly of Panicum virgatum.</title>
        <authorList>
            <person name="Lovell J.T."/>
            <person name="Jenkins J."/>
            <person name="Shu S."/>
            <person name="Juenger T.E."/>
            <person name="Schmutz J."/>
        </authorList>
    </citation>
    <scope>NUCLEOTIDE SEQUENCE</scope>
    <source>
        <strain evidence="2">AP13</strain>
    </source>
</reference>
<dbReference type="AlphaFoldDB" id="A0A8T0MAQ1"/>
<feature type="compositionally biased region" description="Low complexity" evidence="1">
    <location>
        <begin position="47"/>
        <end position="63"/>
    </location>
</feature>
<evidence type="ECO:0000313" key="3">
    <source>
        <dbReference type="Proteomes" id="UP000823388"/>
    </source>
</evidence>